<protein>
    <submittedName>
        <fullName evidence="2">Uncharacterized protein</fullName>
    </submittedName>
</protein>
<feature type="compositionally biased region" description="Pro residues" evidence="1">
    <location>
        <begin position="32"/>
        <end position="48"/>
    </location>
</feature>
<comment type="caution">
    <text evidence="2">The sequence shown here is derived from an EMBL/GenBank/DDBJ whole genome shotgun (WGS) entry which is preliminary data.</text>
</comment>
<reference evidence="2" key="1">
    <citation type="submission" date="2023-02" db="EMBL/GenBank/DDBJ databases">
        <title>Kitasatospora phosalacinea NBRC 14627.</title>
        <authorList>
            <person name="Ichikawa N."/>
            <person name="Sato H."/>
            <person name="Tonouchi N."/>
        </authorList>
    </citation>
    <scope>NUCLEOTIDE SEQUENCE</scope>
    <source>
        <strain evidence="2">NBRC 14627</strain>
    </source>
</reference>
<evidence type="ECO:0000313" key="3">
    <source>
        <dbReference type="Proteomes" id="UP001165041"/>
    </source>
</evidence>
<name>A0A9W6UZ95_9ACTN</name>
<organism evidence="2 3">
    <name type="scientific">Kitasatospora phosalacinea</name>
    <dbReference type="NCBI Taxonomy" id="2065"/>
    <lineage>
        <taxon>Bacteria</taxon>
        <taxon>Bacillati</taxon>
        <taxon>Actinomycetota</taxon>
        <taxon>Actinomycetes</taxon>
        <taxon>Kitasatosporales</taxon>
        <taxon>Streptomycetaceae</taxon>
        <taxon>Kitasatospora</taxon>
    </lineage>
</organism>
<sequence length="277" mass="27184">MSTVVGISLATTWLLNEQQQVGRRADVTVGGPPAPSPDATPGETPAPAPGTTVQAAPATAGGTASSSAATGSAATGGTTTGGSGAPSERPGGVHPAEATTPVPPVRPAAATTSSAPAAAASPSPAPADTPAAARPSAPAPSAPSTPSPSTSAPLPRTLLGTARTDLIGPTGTRHTLRLDLSEAMTALQVELRLNRPTTLPGTAPATDLPDAVVTIAAERDTLVYRFTAAADLPPGRYTFTVTGALPTPTATPTAPETWTASAFALPTTRALATRGTF</sequence>
<accession>A0A9W6UZ95</accession>
<gene>
    <name evidence="2" type="ORF">Kpho02_17350</name>
</gene>
<proteinExistence type="predicted"/>
<evidence type="ECO:0000313" key="2">
    <source>
        <dbReference type="EMBL" id="GLW69436.1"/>
    </source>
</evidence>
<feature type="compositionally biased region" description="Pro residues" evidence="1">
    <location>
        <begin position="137"/>
        <end position="146"/>
    </location>
</feature>
<feature type="region of interest" description="Disordered" evidence="1">
    <location>
        <begin position="23"/>
        <end position="156"/>
    </location>
</feature>
<dbReference type="Proteomes" id="UP001165041">
    <property type="component" value="Unassembled WGS sequence"/>
</dbReference>
<dbReference type="AlphaFoldDB" id="A0A9W6UZ95"/>
<evidence type="ECO:0000256" key="1">
    <source>
        <dbReference type="SAM" id="MobiDB-lite"/>
    </source>
</evidence>
<dbReference type="EMBL" id="BSSA01000004">
    <property type="protein sequence ID" value="GLW69436.1"/>
    <property type="molecule type" value="Genomic_DNA"/>
</dbReference>
<feature type="compositionally biased region" description="Low complexity" evidence="1">
    <location>
        <begin position="107"/>
        <end position="136"/>
    </location>
</feature>
<feature type="compositionally biased region" description="Low complexity" evidence="1">
    <location>
        <begin position="49"/>
        <end position="77"/>
    </location>
</feature>